<feature type="non-terminal residue" evidence="1">
    <location>
        <position position="42"/>
    </location>
</feature>
<dbReference type="AlphaFoldDB" id="A0A392TGM9"/>
<name>A0A392TGM9_9FABA</name>
<keyword evidence="2" id="KW-1185">Reference proteome</keyword>
<evidence type="ECO:0000313" key="1">
    <source>
        <dbReference type="EMBL" id="MCI60281.1"/>
    </source>
</evidence>
<dbReference type="EMBL" id="LXQA010578747">
    <property type="protein sequence ID" value="MCI60281.1"/>
    <property type="molecule type" value="Genomic_DNA"/>
</dbReference>
<protein>
    <submittedName>
        <fullName evidence="1">Uncharacterized protein</fullName>
    </submittedName>
</protein>
<reference evidence="1 2" key="1">
    <citation type="journal article" date="2018" name="Front. Plant Sci.">
        <title>Red Clover (Trifolium pratense) and Zigzag Clover (T. medium) - A Picture of Genomic Similarities and Differences.</title>
        <authorList>
            <person name="Dluhosova J."/>
            <person name="Istvanek J."/>
            <person name="Nedelnik J."/>
            <person name="Repkova J."/>
        </authorList>
    </citation>
    <scope>NUCLEOTIDE SEQUENCE [LARGE SCALE GENOMIC DNA]</scope>
    <source>
        <strain evidence="2">cv. 10/8</strain>
        <tissue evidence="1">Leaf</tissue>
    </source>
</reference>
<proteinExistence type="predicted"/>
<accession>A0A392TGM9</accession>
<sequence>MSALSLVDHETKADTAAAGEDEYIIVHFNYKNKDLSIRKIPT</sequence>
<organism evidence="1 2">
    <name type="scientific">Trifolium medium</name>
    <dbReference type="NCBI Taxonomy" id="97028"/>
    <lineage>
        <taxon>Eukaryota</taxon>
        <taxon>Viridiplantae</taxon>
        <taxon>Streptophyta</taxon>
        <taxon>Embryophyta</taxon>
        <taxon>Tracheophyta</taxon>
        <taxon>Spermatophyta</taxon>
        <taxon>Magnoliopsida</taxon>
        <taxon>eudicotyledons</taxon>
        <taxon>Gunneridae</taxon>
        <taxon>Pentapetalae</taxon>
        <taxon>rosids</taxon>
        <taxon>fabids</taxon>
        <taxon>Fabales</taxon>
        <taxon>Fabaceae</taxon>
        <taxon>Papilionoideae</taxon>
        <taxon>50 kb inversion clade</taxon>
        <taxon>NPAAA clade</taxon>
        <taxon>Hologalegina</taxon>
        <taxon>IRL clade</taxon>
        <taxon>Trifolieae</taxon>
        <taxon>Trifolium</taxon>
    </lineage>
</organism>
<comment type="caution">
    <text evidence="1">The sequence shown here is derived from an EMBL/GenBank/DDBJ whole genome shotgun (WGS) entry which is preliminary data.</text>
</comment>
<dbReference type="Proteomes" id="UP000265520">
    <property type="component" value="Unassembled WGS sequence"/>
</dbReference>
<evidence type="ECO:0000313" key="2">
    <source>
        <dbReference type="Proteomes" id="UP000265520"/>
    </source>
</evidence>